<evidence type="ECO:0000313" key="7">
    <source>
        <dbReference type="Proteomes" id="UP000612361"/>
    </source>
</evidence>
<evidence type="ECO:0000313" key="6">
    <source>
        <dbReference type="EMBL" id="MBC3933922.1"/>
    </source>
</evidence>
<dbReference type="Pfam" id="PF01263">
    <property type="entry name" value="Aldose_epim"/>
    <property type="match status" value="1"/>
</dbReference>
<dbReference type="PIRSF" id="PIRSF016020">
    <property type="entry name" value="PHexose_mutarotase"/>
    <property type="match status" value="1"/>
</dbReference>
<dbReference type="Proteomes" id="UP000612361">
    <property type="component" value="Unassembled WGS sequence"/>
</dbReference>
<comment type="caution">
    <text evidence="6">The sequence shown here is derived from an EMBL/GenBank/DDBJ whole genome shotgun (WGS) entry which is preliminary data.</text>
</comment>
<dbReference type="InterPro" id="IPR008183">
    <property type="entry name" value="Aldose_1/G6P_1-epimerase"/>
</dbReference>
<dbReference type="CDD" id="cd09020">
    <property type="entry name" value="D-hex-6-P-epi_like"/>
    <property type="match status" value="1"/>
</dbReference>
<comment type="catalytic activity">
    <reaction evidence="1">
        <text>alpha-D-glucose 6-phosphate = beta-D-glucose 6-phosphate</text>
        <dbReference type="Rhea" id="RHEA:16249"/>
        <dbReference type="ChEBI" id="CHEBI:58225"/>
        <dbReference type="ChEBI" id="CHEBI:58247"/>
        <dbReference type="EC" id="5.1.3.15"/>
    </reaction>
</comment>
<evidence type="ECO:0000256" key="1">
    <source>
        <dbReference type="ARBA" id="ARBA00001096"/>
    </source>
</evidence>
<comment type="similarity">
    <text evidence="2 4">Belongs to the glucose-6-phosphate 1-epimerase family.</text>
</comment>
<evidence type="ECO:0000256" key="2">
    <source>
        <dbReference type="ARBA" id="ARBA00005866"/>
    </source>
</evidence>
<dbReference type="InterPro" id="IPR014718">
    <property type="entry name" value="GH-type_carb-bd"/>
</dbReference>
<dbReference type="EC" id="5.1.3.15" evidence="4"/>
<dbReference type="GO" id="GO:0005975">
    <property type="term" value="P:carbohydrate metabolic process"/>
    <property type="evidence" value="ECO:0007669"/>
    <property type="project" value="InterPro"/>
</dbReference>
<keyword evidence="3 4" id="KW-0413">Isomerase</keyword>
<dbReference type="PANTHER" id="PTHR11122">
    <property type="entry name" value="APOSPORY-ASSOCIATED PROTEIN C-RELATED"/>
    <property type="match status" value="1"/>
</dbReference>
<dbReference type="AlphaFoldDB" id="A0A923KU85"/>
<reference evidence="6" key="1">
    <citation type="submission" date="2020-08" db="EMBL/GenBank/DDBJ databases">
        <title>Novel species isolated from subtropical streams in China.</title>
        <authorList>
            <person name="Lu H."/>
        </authorList>
    </citation>
    <scope>NUCLEOTIDE SEQUENCE</scope>
    <source>
        <strain evidence="6">CY7W</strain>
    </source>
</reference>
<dbReference type="GO" id="GO:0005737">
    <property type="term" value="C:cytoplasm"/>
    <property type="evidence" value="ECO:0007669"/>
    <property type="project" value="TreeGrafter"/>
</dbReference>
<protein>
    <recommendedName>
        <fullName evidence="4">Putative glucose-6-phosphate 1-epimerase</fullName>
        <ecNumber evidence="4">5.1.3.15</ecNumber>
    </recommendedName>
</protein>
<evidence type="ECO:0000256" key="5">
    <source>
        <dbReference type="PIRSR" id="PIRSR016020-1"/>
    </source>
</evidence>
<dbReference type="InterPro" id="IPR011013">
    <property type="entry name" value="Gal_mutarotase_sf_dom"/>
</dbReference>
<evidence type="ECO:0000256" key="3">
    <source>
        <dbReference type="ARBA" id="ARBA00023235"/>
    </source>
</evidence>
<feature type="active site" evidence="5">
    <location>
        <position position="246"/>
    </location>
</feature>
<sequence>MEFIHLRSADGATAKISPLGAHVCSWIPAQGSEQLFLSQKTEFKEGVAIRGGIPVIFPQFAGLGSLPKHGFARTTLWQADTPFLQNDGTAVVEFHLKENIARLTIWPYVFQATLRVQVLARQLQVTLTVQNTGDTAFQFTSALHTYLAVNDVSQTRLHGLQDCLYRDSLLAQDHCAEHAAYLQIHGETDRIYRNVPDLLTLEQAHQRLEIRQPGFSDAVVWNPGPDAAVRLPDFEFGGEQKMLCVEAAAISHPIHLAPGAQWSGSQHLQCVLLP</sequence>
<dbReference type="GO" id="GO:0047938">
    <property type="term" value="F:glucose-6-phosphate 1-epimerase activity"/>
    <property type="evidence" value="ECO:0007669"/>
    <property type="project" value="UniProtKB-UniRule"/>
</dbReference>
<organism evidence="6 7">
    <name type="scientific">Undibacterium rugosum</name>
    <dbReference type="NCBI Taxonomy" id="2762291"/>
    <lineage>
        <taxon>Bacteria</taxon>
        <taxon>Pseudomonadati</taxon>
        <taxon>Pseudomonadota</taxon>
        <taxon>Betaproteobacteria</taxon>
        <taxon>Burkholderiales</taxon>
        <taxon>Oxalobacteraceae</taxon>
        <taxon>Undibacterium</taxon>
    </lineage>
</organism>
<proteinExistence type="inferred from homology"/>
<keyword evidence="7" id="KW-1185">Reference proteome</keyword>
<gene>
    <name evidence="6" type="ORF">H8K47_00990</name>
</gene>
<dbReference type="RefSeq" id="WP_186879556.1">
    <property type="nucleotide sequence ID" value="NZ_JACOGG010000001.1"/>
</dbReference>
<name>A0A923KU85_9BURK</name>
<dbReference type="GO" id="GO:0030246">
    <property type="term" value="F:carbohydrate binding"/>
    <property type="evidence" value="ECO:0007669"/>
    <property type="project" value="UniProtKB-UniRule"/>
</dbReference>
<dbReference type="Gene3D" id="2.70.98.10">
    <property type="match status" value="1"/>
</dbReference>
<dbReference type="InterPro" id="IPR025532">
    <property type="entry name" value="G6P_1-epimerase"/>
</dbReference>
<dbReference type="PANTHER" id="PTHR11122:SF15">
    <property type="entry name" value="PROTEIN NDH-DEPENDENT CYCLIC ELECTRON FLOW 5"/>
    <property type="match status" value="1"/>
</dbReference>
<dbReference type="EMBL" id="JACOGG010000001">
    <property type="protein sequence ID" value="MBC3933922.1"/>
    <property type="molecule type" value="Genomic_DNA"/>
</dbReference>
<feature type="active site" evidence="5">
    <location>
        <position position="144"/>
    </location>
</feature>
<dbReference type="SUPFAM" id="SSF74650">
    <property type="entry name" value="Galactose mutarotase-like"/>
    <property type="match status" value="1"/>
</dbReference>
<evidence type="ECO:0000256" key="4">
    <source>
        <dbReference type="PIRNR" id="PIRNR016020"/>
    </source>
</evidence>
<accession>A0A923KU85</accession>